<organism evidence="2 4">
    <name type="scientific">Mycolicibacterium novocastrense</name>
    <name type="common">Mycobacterium novocastrense</name>
    <dbReference type="NCBI Taxonomy" id="59813"/>
    <lineage>
        <taxon>Bacteria</taxon>
        <taxon>Bacillati</taxon>
        <taxon>Actinomycetota</taxon>
        <taxon>Actinomycetes</taxon>
        <taxon>Mycobacteriales</taxon>
        <taxon>Mycobacteriaceae</taxon>
        <taxon>Mycolicibacterium</taxon>
    </lineage>
</organism>
<name>A0AAW5SIY6_MYCNV</name>
<evidence type="ECO:0000313" key="3">
    <source>
        <dbReference type="Proteomes" id="UP000069773"/>
    </source>
</evidence>
<protein>
    <submittedName>
        <fullName evidence="2">Uncharacterized protein</fullName>
    </submittedName>
</protein>
<reference evidence="2" key="3">
    <citation type="journal article" date="2022" name="BMC Genomics">
        <title>Comparative genome analysis of mycobacteria focusing on tRNA and non-coding RNA.</title>
        <authorList>
            <person name="Behra P.R.K."/>
            <person name="Pettersson B.M.F."/>
            <person name="Ramesh M."/>
            <person name="Das S."/>
            <person name="Dasgupta S."/>
            <person name="Kirsebom L.A."/>
        </authorList>
    </citation>
    <scope>NUCLEOTIDE SEQUENCE</scope>
    <source>
        <strain evidence="2">DSM 44203</strain>
    </source>
</reference>
<reference evidence="2" key="2">
    <citation type="submission" date="2020-07" db="EMBL/GenBank/DDBJ databases">
        <authorList>
            <person name="Pettersson B.M.F."/>
            <person name="Behra P.R.K."/>
            <person name="Ramesh M."/>
            <person name="Das S."/>
            <person name="Dasgupta S."/>
            <person name="Kirsebom L.A."/>
        </authorList>
    </citation>
    <scope>NUCLEOTIDE SEQUENCE</scope>
    <source>
        <strain evidence="2">DSM 44203</strain>
    </source>
</reference>
<keyword evidence="3" id="KW-1185">Reference proteome</keyword>
<dbReference type="Proteomes" id="UP000069773">
    <property type="component" value="Unassembled WGS sequence"/>
</dbReference>
<evidence type="ECO:0000313" key="4">
    <source>
        <dbReference type="Proteomes" id="UP001207528"/>
    </source>
</evidence>
<accession>A0AAW5SIY6</accession>
<dbReference type="EMBL" id="JACKTI010000029">
    <property type="protein sequence ID" value="MCV7023687.1"/>
    <property type="molecule type" value="Genomic_DNA"/>
</dbReference>
<dbReference type="EMBL" id="BCTA01000013">
    <property type="protein sequence ID" value="GAT07666.1"/>
    <property type="molecule type" value="Genomic_DNA"/>
</dbReference>
<dbReference type="AlphaFoldDB" id="A0AAW5SIY6"/>
<evidence type="ECO:0000313" key="2">
    <source>
        <dbReference type="EMBL" id="MCV7023687.1"/>
    </source>
</evidence>
<gene>
    <name evidence="2" type="ORF">H7I77_10045</name>
    <name evidence="1" type="ORF">RMCN_0799</name>
</gene>
<proteinExistence type="predicted"/>
<reference evidence="1 3" key="1">
    <citation type="journal article" date="2016" name="Genome Announc.">
        <title>Draft Genome Sequences of Five Rapidly Growing Mycobacterium Species, M. thermoresistibile, M. fortuitum subsp. acetamidolyticum, M. canariasense, M. brisbanense, and M. novocastrense.</title>
        <authorList>
            <person name="Katahira K."/>
            <person name="Ogura Y."/>
            <person name="Gotoh Y."/>
            <person name="Hayashi T."/>
        </authorList>
    </citation>
    <scope>NUCLEOTIDE SEQUENCE [LARGE SCALE GENOMIC DNA]</scope>
    <source>
        <strain evidence="1 3">JCM18114</strain>
    </source>
</reference>
<evidence type="ECO:0000313" key="1">
    <source>
        <dbReference type="EMBL" id="GAT07666.1"/>
    </source>
</evidence>
<comment type="caution">
    <text evidence="2">The sequence shown here is derived from an EMBL/GenBank/DDBJ whole genome shotgun (WGS) entry which is preliminary data.</text>
</comment>
<dbReference type="Proteomes" id="UP001207528">
    <property type="component" value="Unassembled WGS sequence"/>
</dbReference>
<sequence length="122" mass="13033">MLADNTTGAAAGGPISATESVTPLVELVALAAVNGWTVKASGSGLEWARGANRVVAKFSVSSQRPQYAGLFNYTDYERTGQPQLGTAVWRGVGNGGDRAQAHASLRRWFTQPQRELTDPTQW</sequence>